<proteinExistence type="predicted"/>
<gene>
    <name evidence="2" type="ORF">BEE62_10825</name>
</gene>
<keyword evidence="1" id="KW-0732">Signal</keyword>
<reference evidence="2" key="1">
    <citation type="submission" date="2016-11" db="EMBL/GenBank/DDBJ databases">
        <title>Draft Genome Sequence of Marinobacter hydrocarbonoclasticus strain STW2, a polyaromatic aromatic hydrocarbon degrading and denitrifying bacterium from rhizosphere of Seagrass Enhalus acodoides.</title>
        <authorList>
            <person name="Ling J."/>
            <person name="Dong J."/>
        </authorList>
    </citation>
    <scope>NUCLEOTIDE SEQUENCE [LARGE SCALE GENOMIC DNA]</scope>
    <source>
        <strain evidence="2">STW2</strain>
    </source>
</reference>
<comment type="caution">
    <text evidence="2">The sequence shown here is derived from an EMBL/GenBank/DDBJ whole genome shotgun (WGS) entry which is preliminary data.</text>
</comment>
<dbReference type="RefSeq" id="WP_072677394.1">
    <property type="nucleotide sequence ID" value="NZ_MPKY01000001.1"/>
</dbReference>
<dbReference type="EMBL" id="MPKY01000001">
    <property type="protein sequence ID" value="OJT00528.1"/>
    <property type="molecule type" value="Genomic_DNA"/>
</dbReference>
<organism evidence="2 3">
    <name type="scientific">Marinobacter nauticus</name>
    <name type="common">Marinobacter hydrocarbonoclasticus</name>
    <name type="synonym">Marinobacter aquaeolei</name>
    <dbReference type="NCBI Taxonomy" id="2743"/>
    <lineage>
        <taxon>Bacteria</taxon>
        <taxon>Pseudomonadati</taxon>
        <taxon>Pseudomonadota</taxon>
        <taxon>Gammaproteobacteria</taxon>
        <taxon>Pseudomonadales</taxon>
        <taxon>Marinobacteraceae</taxon>
        <taxon>Marinobacter</taxon>
    </lineage>
</organism>
<dbReference type="Proteomes" id="UP000183986">
    <property type="component" value="Unassembled WGS sequence"/>
</dbReference>
<sequence length="194" mass="21484">MIRARKQCSGFIIGLCLLSLSMILSAQSEPEYRDHILSDGVLTNEELAHVVRRAQDDLKLITEKAVNAAGSVMERELVFGPQAWMLMKNGDIKPLRLGEEGKGAPADMKVLMYRAGLRSLARHGQIDAAVVIYPGTIDKQGEKQRIAAVEHEHRLGVSGLKLIPVDLEGGKAVFRSVISQDKSFQIFYDDRKSK</sequence>
<feature type="chain" id="PRO_5012318499" evidence="1">
    <location>
        <begin position="27"/>
        <end position="194"/>
    </location>
</feature>
<accession>A0A1M2UYV6</accession>
<dbReference type="OrthoDB" id="6365723at2"/>
<evidence type="ECO:0000313" key="2">
    <source>
        <dbReference type="EMBL" id="OJT00528.1"/>
    </source>
</evidence>
<evidence type="ECO:0000313" key="3">
    <source>
        <dbReference type="Proteomes" id="UP000183986"/>
    </source>
</evidence>
<evidence type="ECO:0000256" key="1">
    <source>
        <dbReference type="SAM" id="SignalP"/>
    </source>
</evidence>
<name>A0A1M2UYV6_MARNT</name>
<dbReference type="AlphaFoldDB" id="A0A1M2UYV6"/>
<keyword evidence="3" id="KW-1185">Reference proteome</keyword>
<feature type="signal peptide" evidence="1">
    <location>
        <begin position="1"/>
        <end position="26"/>
    </location>
</feature>
<protein>
    <submittedName>
        <fullName evidence="2">Uncharacterized protein</fullName>
    </submittedName>
</protein>